<evidence type="ECO:0000259" key="1">
    <source>
        <dbReference type="Pfam" id="PF24173"/>
    </source>
</evidence>
<gene>
    <name evidence="2" type="primary">TTI1_1</name>
    <name evidence="2" type="ORF">g.117155</name>
</gene>
<organism evidence="2">
    <name type="scientific">Sipha flava</name>
    <name type="common">yellow sugarcane aphid</name>
    <dbReference type="NCBI Taxonomy" id="143950"/>
    <lineage>
        <taxon>Eukaryota</taxon>
        <taxon>Metazoa</taxon>
        <taxon>Ecdysozoa</taxon>
        <taxon>Arthropoda</taxon>
        <taxon>Hexapoda</taxon>
        <taxon>Insecta</taxon>
        <taxon>Pterygota</taxon>
        <taxon>Neoptera</taxon>
        <taxon>Paraneoptera</taxon>
        <taxon>Hemiptera</taxon>
        <taxon>Sternorrhyncha</taxon>
        <taxon>Aphidomorpha</taxon>
        <taxon>Aphidoidea</taxon>
        <taxon>Aphididae</taxon>
        <taxon>Sipha</taxon>
    </lineage>
</organism>
<dbReference type="InterPro" id="IPR057566">
    <property type="entry name" value="TPR_TTI1_N"/>
</dbReference>
<dbReference type="PANTHER" id="PTHR18460:SF3">
    <property type="entry name" value="TELO2-INTERACTING PROTEIN 1 HOMOLOG"/>
    <property type="match status" value="1"/>
</dbReference>
<dbReference type="Pfam" id="PF24176">
    <property type="entry name" value="TPR_TTI1_2nd"/>
    <property type="match status" value="1"/>
</dbReference>
<accession>A0A2S2R4K9</accession>
<dbReference type="GO" id="GO:0005737">
    <property type="term" value="C:cytoplasm"/>
    <property type="evidence" value="ECO:0007669"/>
    <property type="project" value="TreeGrafter"/>
</dbReference>
<dbReference type="InterPro" id="IPR049362">
    <property type="entry name" value="TTI1_rpt"/>
</dbReference>
<name>A0A2S2R4K9_9HEMI</name>
<reference evidence="2" key="1">
    <citation type="submission" date="2018-04" db="EMBL/GenBank/DDBJ databases">
        <title>Transcriptome assembly of Sipha flava.</title>
        <authorList>
            <person name="Scully E.D."/>
            <person name="Geib S.M."/>
            <person name="Palmer N.A."/>
            <person name="Koch K."/>
            <person name="Bradshaw J."/>
            <person name="Heng-Moss T."/>
            <person name="Sarath G."/>
        </authorList>
    </citation>
    <scope>NUCLEOTIDE SEQUENCE</scope>
</reference>
<dbReference type="AlphaFoldDB" id="A0A2S2R4K9"/>
<sequence>MADREHYTQVFRKLKPACDAFITEPNDLNTSRLKNVLTEVSSLDLERLQPYILIPLEIHLKNNKFKWMVNALDVLTTLLKKTSISVWPTFMRIFSMLVGKLINYKNPDEVVSVSEDVKLSIIITLNLLIKKANIIVLNQLYEQVDCKNVGYLIYICTNIIKNEKMNILRVEAITCIRILSSCWNENTDSHYRFKIIQNLTKFVPGILSVCSLVVKATDIQHHSITVAALDLWSTISSLIICDDHVLENCNPYLCKLLPKNENEAHKILNEWIQENSENVLLVSSLMTKTREHQHWRVRLQLVSSCNLVLSKCTRSMKSSVTNLIETLIVLSDDEQSEVEKLAKKSVNKLHEIFDGQNKKSLIELLEESFYILLFKIPRLIRTSNYIKQKTELSLLSGYIKLFGKSHFSRVLNSHAHLDRLTTVLIQILELDYKGISLLEESSIRDLNYLQQFVTETSNIPWKQLVHFNDTSALYKIESICKLVGLYGDCNFICHYLMDLFESRIMYRREITLLMTMILSESNGECHYNIVKDVMELYLEFDVWYLPTSIDKNSTTNMADAQKNIVQICLMTEGIARLVASLDVTKQSLCLIHCLYPILERVGSEYGPISLAGQGAITLLAQSGGYDNATDLVIQNSDYLSHHFTTKLWSISEYPEVLNALKVVMNLSSSDDLLQSFHTIVTDVLVQSCDAHCTENMHSFMKVFHIFVMCVRKWQQKCALTNKHDMENPKPSSKCVVEDILEYHRLMTMDFEDKDWEENDNSNTQPWYILPYNLIVTNIYAYNNLY</sequence>
<dbReference type="Pfam" id="PF21547">
    <property type="entry name" value="TTI1"/>
    <property type="match status" value="1"/>
</dbReference>
<dbReference type="InterPro" id="IPR016024">
    <property type="entry name" value="ARM-type_fold"/>
</dbReference>
<dbReference type="EMBL" id="GGMS01015691">
    <property type="protein sequence ID" value="MBY84894.1"/>
    <property type="molecule type" value="Transcribed_RNA"/>
</dbReference>
<protein>
    <submittedName>
        <fullName evidence="2">TELO2-interacting protein 1</fullName>
    </submittedName>
</protein>
<dbReference type="Pfam" id="PF24173">
    <property type="entry name" value="TPR_TTI1_N"/>
    <property type="match status" value="1"/>
</dbReference>
<dbReference type="InterPro" id="IPR011989">
    <property type="entry name" value="ARM-like"/>
</dbReference>
<evidence type="ECO:0000313" key="2">
    <source>
        <dbReference type="EMBL" id="MBY84894.1"/>
    </source>
</evidence>
<dbReference type="InterPro" id="IPR052587">
    <property type="entry name" value="TELO2-interacting_protein_1"/>
</dbReference>
<feature type="domain" description="TTI1 N-terminal TPR" evidence="1">
    <location>
        <begin position="11"/>
        <end position="334"/>
    </location>
</feature>
<dbReference type="PANTHER" id="PTHR18460">
    <property type="entry name" value="TEL2 INTERACTING PROTEIN 1 TTI1 FAMILY MEMBER"/>
    <property type="match status" value="1"/>
</dbReference>
<proteinExistence type="predicted"/>
<dbReference type="SUPFAM" id="SSF48371">
    <property type="entry name" value="ARM repeat"/>
    <property type="match status" value="1"/>
</dbReference>
<dbReference type="Gene3D" id="1.25.10.10">
    <property type="entry name" value="Leucine-rich Repeat Variant"/>
    <property type="match status" value="1"/>
</dbReference>